<name>A0A0G0WLR9_9BACT</name>
<accession>A0A0G0WLR9</accession>
<sequence>MKLKYASVINFRSIQNVQVSFDPSCRVLVGINESGKSNILRALSMIGNEFSPTPEDIREPLPREQSIKEAYIRFVFTFDKSEMEKVYSILKPKMLSKKTDAPLLTKSGKKLTYHDFCLLRNEGLYHVDILTQKKSPTC</sequence>
<dbReference type="SUPFAM" id="SSF52540">
    <property type="entry name" value="P-loop containing nucleoside triphosphate hydrolases"/>
    <property type="match status" value="1"/>
</dbReference>
<feature type="domain" description="Endonuclease GajA/Old nuclease/RecF-like AAA" evidence="1">
    <location>
        <begin position="1"/>
        <end position="89"/>
    </location>
</feature>
<evidence type="ECO:0000313" key="2">
    <source>
        <dbReference type="EMBL" id="KKS13740.1"/>
    </source>
</evidence>
<protein>
    <recommendedName>
        <fullName evidence="1">Endonuclease GajA/Old nuclease/RecF-like AAA domain-containing protein</fullName>
    </recommendedName>
</protein>
<reference evidence="2 3" key="1">
    <citation type="journal article" date="2015" name="Nature">
        <title>rRNA introns, odd ribosomes, and small enigmatic genomes across a large radiation of phyla.</title>
        <authorList>
            <person name="Brown C.T."/>
            <person name="Hug L.A."/>
            <person name="Thomas B.C."/>
            <person name="Sharon I."/>
            <person name="Castelle C.J."/>
            <person name="Singh A."/>
            <person name="Wilkins M.J."/>
            <person name="Williams K.H."/>
            <person name="Banfield J.F."/>
        </authorList>
    </citation>
    <scope>NUCLEOTIDE SEQUENCE [LARGE SCALE GENOMIC DNA]</scope>
</reference>
<dbReference type="Gene3D" id="3.40.50.300">
    <property type="entry name" value="P-loop containing nucleotide triphosphate hydrolases"/>
    <property type="match status" value="1"/>
</dbReference>
<gene>
    <name evidence="2" type="ORF">UU67_C0018G0002</name>
</gene>
<organism evidence="2 3">
    <name type="scientific">Candidatus Daviesbacteria bacterium GW2011_GWB1_41_5</name>
    <dbReference type="NCBI Taxonomy" id="1618429"/>
    <lineage>
        <taxon>Bacteria</taxon>
        <taxon>Candidatus Daviesiibacteriota</taxon>
    </lineage>
</organism>
<comment type="caution">
    <text evidence="2">The sequence shown here is derived from an EMBL/GenBank/DDBJ whole genome shotgun (WGS) entry which is preliminary data.</text>
</comment>
<evidence type="ECO:0000313" key="3">
    <source>
        <dbReference type="Proteomes" id="UP000034753"/>
    </source>
</evidence>
<dbReference type="InterPro" id="IPR027417">
    <property type="entry name" value="P-loop_NTPase"/>
</dbReference>
<dbReference type="Pfam" id="PF13175">
    <property type="entry name" value="AAA_15"/>
    <property type="match status" value="1"/>
</dbReference>
<dbReference type="Proteomes" id="UP000034753">
    <property type="component" value="Unassembled WGS sequence"/>
</dbReference>
<dbReference type="AlphaFoldDB" id="A0A0G0WLR9"/>
<evidence type="ECO:0000259" key="1">
    <source>
        <dbReference type="Pfam" id="PF13175"/>
    </source>
</evidence>
<dbReference type="EMBL" id="LCBN01000018">
    <property type="protein sequence ID" value="KKS13740.1"/>
    <property type="molecule type" value="Genomic_DNA"/>
</dbReference>
<dbReference type="PATRIC" id="fig|1618429.3.peg.430"/>
<dbReference type="InterPro" id="IPR041685">
    <property type="entry name" value="AAA_GajA/Old/RecF-like"/>
</dbReference>
<proteinExistence type="predicted"/>